<dbReference type="Proteomes" id="UP001152531">
    <property type="component" value="Unassembled WGS sequence"/>
</dbReference>
<dbReference type="EMBL" id="CALSDN010000001">
    <property type="protein sequence ID" value="CAH6718387.1"/>
    <property type="molecule type" value="Genomic_DNA"/>
</dbReference>
<comment type="caution">
    <text evidence="1">The sequence shown here is derived from an EMBL/GenBank/DDBJ whole genome shotgun (WGS) entry which is preliminary data.</text>
</comment>
<evidence type="ECO:0000313" key="2">
    <source>
        <dbReference type="Proteomes" id="UP001152531"/>
    </source>
</evidence>
<gene>
    <name evidence="1" type="ORF">CLIB1444_01S05600</name>
</gene>
<evidence type="ECO:0000313" key="1">
    <source>
        <dbReference type="EMBL" id="CAH6718387.1"/>
    </source>
</evidence>
<name>A0ACA9Y0G3_9ASCO</name>
<reference evidence="1" key="1">
    <citation type="submission" date="2022-06" db="EMBL/GenBank/DDBJ databases">
        <authorList>
            <person name="Legras J.-L."/>
            <person name="Devillers H."/>
            <person name="Grondin C."/>
        </authorList>
    </citation>
    <scope>NUCLEOTIDE SEQUENCE</scope>
    <source>
        <strain evidence="1">CLIB 1444</strain>
    </source>
</reference>
<protein>
    <submittedName>
        <fullName evidence="1">Uncharacterized protein</fullName>
    </submittedName>
</protein>
<keyword evidence="2" id="KW-1185">Reference proteome</keyword>
<proteinExistence type="predicted"/>
<accession>A0ACA9Y0G3</accession>
<sequence>MTSLLEVVNKVDSFPYGGKGNYYTLNSHDGVAIGYLSPIIVELFTKEKEFIVDHSAKTVSIDKSMDTFEKRNQLFEQVGLKWKEIEHLELKHGWRNELYTVYNPTNTPYLLLERAFSVLLGVVTYGTHINGYVPPQKSSNGKLKMWIPRRSPNKPTYPGMLDNTVAGGLGYPYGLWDTVVKECFEEAGLPEDFVKSKSKSVGVLSYMYVPSSGIERVQPEVEYIYDLEFDDETTITPHPEDGEAEDFTLMDTDEILKRLNNHEFKPNCGLVIIDFLIRHGILTPSDDTNFLQIQSKSHRFLPFPTM</sequence>
<organism evidence="1 2">
    <name type="scientific">[Candida] jaroonii</name>
    <dbReference type="NCBI Taxonomy" id="467808"/>
    <lineage>
        <taxon>Eukaryota</taxon>
        <taxon>Fungi</taxon>
        <taxon>Dikarya</taxon>
        <taxon>Ascomycota</taxon>
        <taxon>Saccharomycotina</taxon>
        <taxon>Pichiomycetes</taxon>
        <taxon>Debaryomycetaceae</taxon>
        <taxon>Yamadazyma</taxon>
    </lineage>
</organism>